<evidence type="ECO:0000313" key="2">
    <source>
        <dbReference type="EMBL" id="KAL2830273.1"/>
    </source>
</evidence>
<gene>
    <name evidence="2" type="ORF">BDW59DRAFT_23257</name>
</gene>
<evidence type="ECO:0000313" key="3">
    <source>
        <dbReference type="Proteomes" id="UP001610335"/>
    </source>
</evidence>
<name>A0ABR4IR76_9EURO</name>
<sequence>MSTVSITRDLEPYLASLRMYLATDGPTAPSGTRTDNLPVEEAQQQPMAPSTNDVTKKIAGVDVHPRSRETHPPCSR</sequence>
<feature type="compositionally biased region" description="Polar residues" evidence="1">
    <location>
        <begin position="42"/>
        <end position="53"/>
    </location>
</feature>
<reference evidence="2 3" key="1">
    <citation type="submission" date="2024-07" db="EMBL/GenBank/DDBJ databases">
        <title>Section-level genome sequencing and comparative genomics of Aspergillus sections Usti and Cavernicolus.</title>
        <authorList>
            <consortium name="Lawrence Berkeley National Laboratory"/>
            <person name="Nybo J.L."/>
            <person name="Vesth T.C."/>
            <person name="Theobald S."/>
            <person name="Frisvad J.C."/>
            <person name="Larsen T.O."/>
            <person name="Kjaerboelling I."/>
            <person name="Rothschild-Mancinelli K."/>
            <person name="Lyhne E.K."/>
            <person name="Kogle M.E."/>
            <person name="Barry K."/>
            <person name="Clum A."/>
            <person name="Na H."/>
            <person name="Ledsgaard L."/>
            <person name="Lin J."/>
            <person name="Lipzen A."/>
            <person name="Kuo A."/>
            <person name="Riley R."/>
            <person name="Mondo S."/>
            <person name="LaButti K."/>
            <person name="Haridas S."/>
            <person name="Pangalinan J."/>
            <person name="Salamov A.A."/>
            <person name="Simmons B.A."/>
            <person name="Magnuson J.K."/>
            <person name="Chen J."/>
            <person name="Drula E."/>
            <person name="Henrissat B."/>
            <person name="Wiebenga A."/>
            <person name="Lubbers R.J."/>
            <person name="Gomes A.C."/>
            <person name="Makela M.R."/>
            <person name="Stajich J."/>
            <person name="Grigoriev I.V."/>
            <person name="Mortensen U.H."/>
            <person name="De vries R.P."/>
            <person name="Baker S.E."/>
            <person name="Andersen M.R."/>
        </authorList>
    </citation>
    <scope>NUCLEOTIDE SEQUENCE [LARGE SCALE GENOMIC DNA]</scope>
    <source>
        <strain evidence="2 3">CBS 600.67</strain>
    </source>
</reference>
<dbReference type="Proteomes" id="UP001610335">
    <property type="component" value="Unassembled WGS sequence"/>
</dbReference>
<comment type="caution">
    <text evidence="2">The sequence shown here is derived from an EMBL/GenBank/DDBJ whole genome shotgun (WGS) entry which is preliminary data.</text>
</comment>
<protein>
    <submittedName>
        <fullName evidence="2">Uncharacterized protein</fullName>
    </submittedName>
</protein>
<keyword evidence="3" id="KW-1185">Reference proteome</keyword>
<feature type="compositionally biased region" description="Basic and acidic residues" evidence="1">
    <location>
        <begin position="63"/>
        <end position="76"/>
    </location>
</feature>
<proteinExistence type="predicted"/>
<feature type="region of interest" description="Disordered" evidence="1">
    <location>
        <begin position="23"/>
        <end position="76"/>
    </location>
</feature>
<organism evidence="2 3">
    <name type="scientific">Aspergillus cavernicola</name>
    <dbReference type="NCBI Taxonomy" id="176166"/>
    <lineage>
        <taxon>Eukaryota</taxon>
        <taxon>Fungi</taxon>
        <taxon>Dikarya</taxon>
        <taxon>Ascomycota</taxon>
        <taxon>Pezizomycotina</taxon>
        <taxon>Eurotiomycetes</taxon>
        <taxon>Eurotiomycetidae</taxon>
        <taxon>Eurotiales</taxon>
        <taxon>Aspergillaceae</taxon>
        <taxon>Aspergillus</taxon>
        <taxon>Aspergillus subgen. Nidulantes</taxon>
    </lineage>
</organism>
<evidence type="ECO:0000256" key="1">
    <source>
        <dbReference type="SAM" id="MobiDB-lite"/>
    </source>
</evidence>
<dbReference type="EMBL" id="JBFXLS010000013">
    <property type="protein sequence ID" value="KAL2830273.1"/>
    <property type="molecule type" value="Genomic_DNA"/>
</dbReference>
<accession>A0ABR4IR76</accession>